<organism evidence="1 2">
    <name type="scientific">Seminavis robusta</name>
    <dbReference type="NCBI Taxonomy" id="568900"/>
    <lineage>
        <taxon>Eukaryota</taxon>
        <taxon>Sar</taxon>
        <taxon>Stramenopiles</taxon>
        <taxon>Ochrophyta</taxon>
        <taxon>Bacillariophyta</taxon>
        <taxon>Bacillariophyceae</taxon>
        <taxon>Bacillariophycidae</taxon>
        <taxon>Naviculales</taxon>
        <taxon>Naviculaceae</taxon>
        <taxon>Seminavis</taxon>
    </lineage>
</organism>
<dbReference type="AlphaFoldDB" id="A0A9N8F248"/>
<evidence type="ECO:0000313" key="1">
    <source>
        <dbReference type="EMBL" id="CAB9530550.1"/>
    </source>
</evidence>
<evidence type="ECO:0000313" key="2">
    <source>
        <dbReference type="Proteomes" id="UP001153069"/>
    </source>
</evidence>
<comment type="caution">
    <text evidence="1">The sequence shown here is derived from an EMBL/GenBank/DDBJ whole genome shotgun (WGS) entry which is preliminary data.</text>
</comment>
<gene>
    <name evidence="1" type="ORF">SEMRO_2925_G340390.1</name>
</gene>
<proteinExistence type="predicted"/>
<dbReference type="OrthoDB" id="426882at2759"/>
<reference evidence="1" key="1">
    <citation type="submission" date="2020-06" db="EMBL/GenBank/DDBJ databases">
        <authorList>
            <consortium name="Plant Systems Biology data submission"/>
        </authorList>
    </citation>
    <scope>NUCLEOTIDE SEQUENCE</scope>
    <source>
        <strain evidence="1">D6</strain>
    </source>
</reference>
<accession>A0A9N8F248</accession>
<protein>
    <submittedName>
        <fullName evidence="1">Pheophorbide a oxygenase</fullName>
    </submittedName>
</protein>
<sequence length="118" mass="13719">MPAECDRSIVALHGWIGNYASSYVKRQSTKLPPAIYDRSILFDHFDQHTSKCKICSTALDKLQRRKRNSQIVLAASILLGLRFWPMRLLAVASLGTWRFWSQIEGKFYKGEFKHHQNH</sequence>
<keyword evidence="2" id="KW-1185">Reference proteome</keyword>
<name>A0A9N8F248_9STRA</name>
<dbReference type="EMBL" id="CAICTM010002923">
    <property type="protein sequence ID" value="CAB9530550.1"/>
    <property type="molecule type" value="Genomic_DNA"/>
</dbReference>
<dbReference type="Proteomes" id="UP001153069">
    <property type="component" value="Unassembled WGS sequence"/>
</dbReference>